<evidence type="ECO:0000256" key="3">
    <source>
        <dbReference type="ARBA" id="ARBA00022475"/>
    </source>
</evidence>
<evidence type="ECO:0000256" key="4">
    <source>
        <dbReference type="ARBA" id="ARBA00022692"/>
    </source>
</evidence>
<keyword evidence="3" id="KW-1003">Cell membrane</keyword>
<dbReference type="Pfam" id="PF00528">
    <property type="entry name" value="BPD_transp_1"/>
    <property type="match status" value="1"/>
</dbReference>
<keyword evidence="2 7" id="KW-0813">Transport</keyword>
<dbReference type="SUPFAM" id="SSF161098">
    <property type="entry name" value="MetI-like"/>
    <property type="match status" value="1"/>
</dbReference>
<dbReference type="InterPro" id="IPR000515">
    <property type="entry name" value="MetI-like"/>
</dbReference>
<accession>A0ABY7YL93</accession>
<sequence>MPKISIGISAETRTGWRFLSPAILLVLAIAIIPALYTLGMSFYSWNGLSAKWTFVGLQNYRDMLGDKTLMQAIRNTAIFTLANVILKPAAALCLAYAIESVRLTWLRVTYRTIFFSTSLISAAIAAMIWSFVYEPNVGLLNRLLGSNHMWLGDRDLVLWSIFAVGFWQFLGQNALILMAGLQSVPRELYDAAEMDGARTWGMFRFVAFPHLKGFIAIVVVINIINNLKAYDLFKVMTDGGPRHASEVVATHIVKQAFEKGELGYSAAMSYALLLVTLVLVVIYLWLTEFRKEEA</sequence>
<evidence type="ECO:0000256" key="1">
    <source>
        <dbReference type="ARBA" id="ARBA00004651"/>
    </source>
</evidence>
<keyword evidence="4 7" id="KW-0812">Transmembrane</keyword>
<comment type="subcellular location">
    <subcellularLocation>
        <location evidence="1 7">Cell membrane</location>
        <topology evidence="1 7">Multi-pass membrane protein</topology>
    </subcellularLocation>
</comment>
<feature type="domain" description="ABC transmembrane type-1" evidence="8">
    <location>
        <begin position="73"/>
        <end position="285"/>
    </location>
</feature>
<evidence type="ECO:0000313" key="10">
    <source>
        <dbReference type="Proteomes" id="UP001220530"/>
    </source>
</evidence>
<dbReference type="Proteomes" id="UP001220530">
    <property type="component" value="Chromosome"/>
</dbReference>
<feature type="transmembrane region" description="Helical" evidence="7">
    <location>
        <begin position="156"/>
        <end position="181"/>
    </location>
</feature>
<proteinExistence type="inferred from homology"/>
<dbReference type="PROSITE" id="PS50928">
    <property type="entry name" value="ABC_TM1"/>
    <property type="match status" value="1"/>
</dbReference>
<name>A0ABY7YL93_9HYPH</name>
<dbReference type="Gene3D" id="1.10.3720.10">
    <property type="entry name" value="MetI-like"/>
    <property type="match status" value="1"/>
</dbReference>
<keyword evidence="6 7" id="KW-0472">Membrane</keyword>
<feature type="transmembrane region" description="Helical" evidence="7">
    <location>
        <begin position="202"/>
        <end position="224"/>
    </location>
</feature>
<dbReference type="InterPro" id="IPR035906">
    <property type="entry name" value="MetI-like_sf"/>
</dbReference>
<dbReference type="PANTHER" id="PTHR30193">
    <property type="entry name" value="ABC TRANSPORTER PERMEASE PROTEIN"/>
    <property type="match status" value="1"/>
</dbReference>
<dbReference type="EMBL" id="CP118246">
    <property type="protein sequence ID" value="WDR01962.1"/>
    <property type="molecule type" value="Genomic_DNA"/>
</dbReference>
<comment type="similarity">
    <text evidence="7">Belongs to the binding-protein-dependent transport system permease family.</text>
</comment>
<feature type="transmembrane region" description="Helical" evidence="7">
    <location>
        <begin position="77"/>
        <end position="98"/>
    </location>
</feature>
<gene>
    <name evidence="9" type="ORF">PSQ19_14870</name>
</gene>
<dbReference type="PANTHER" id="PTHR30193:SF41">
    <property type="entry name" value="DIACETYLCHITOBIOSE UPTAKE SYSTEM PERMEASE PROTEIN NGCF"/>
    <property type="match status" value="1"/>
</dbReference>
<keyword evidence="10" id="KW-1185">Reference proteome</keyword>
<dbReference type="CDD" id="cd06261">
    <property type="entry name" value="TM_PBP2"/>
    <property type="match status" value="1"/>
</dbReference>
<evidence type="ECO:0000256" key="6">
    <source>
        <dbReference type="ARBA" id="ARBA00023136"/>
    </source>
</evidence>
<dbReference type="InterPro" id="IPR051393">
    <property type="entry name" value="ABC_transporter_permease"/>
</dbReference>
<evidence type="ECO:0000256" key="5">
    <source>
        <dbReference type="ARBA" id="ARBA00022989"/>
    </source>
</evidence>
<keyword evidence="5 7" id="KW-1133">Transmembrane helix</keyword>
<feature type="transmembrane region" description="Helical" evidence="7">
    <location>
        <begin position="110"/>
        <end position="132"/>
    </location>
</feature>
<dbReference type="RefSeq" id="WP_282218371.1">
    <property type="nucleotide sequence ID" value="NZ_CP118246.1"/>
</dbReference>
<evidence type="ECO:0000313" key="9">
    <source>
        <dbReference type="EMBL" id="WDR01962.1"/>
    </source>
</evidence>
<evidence type="ECO:0000259" key="8">
    <source>
        <dbReference type="PROSITE" id="PS50928"/>
    </source>
</evidence>
<reference evidence="9 10" key="1">
    <citation type="submission" date="2023-02" db="EMBL/GenBank/DDBJ databases">
        <title>Devosia algicola sp. nov., isolated from the phycosphere of marine algae.</title>
        <authorList>
            <person name="Kim J.M."/>
            <person name="Lee J.K."/>
            <person name="Choi B.J."/>
            <person name="Bayburt H."/>
            <person name="Jeon C.O."/>
        </authorList>
    </citation>
    <scope>NUCLEOTIDE SEQUENCE [LARGE SCALE GENOMIC DNA]</scope>
    <source>
        <strain evidence="9 10">G20-9</strain>
    </source>
</reference>
<feature type="transmembrane region" description="Helical" evidence="7">
    <location>
        <begin position="21"/>
        <end position="45"/>
    </location>
</feature>
<feature type="transmembrane region" description="Helical" evidence="7">
    <location>
        <begin position="267"/>
        <end position="286"/>
    </location>
</feature>
<evidence type="ECO:0000256" key="2">
    <source>
        <dbReference type="ARBA" id="ARBA00022448"/>
    </source>
</evidence>
<organism evidence="9 10">
    <name type="scientific">Devosia algicola</name>
    <dbReference type="NCBI Taxonomy" id="3026418"/>
    <lineage>
        <taxon>Bacteria</taxon>
        <taxon>Pseudomonadati</taxon>
        <taxon>Pseudomonadota</taxon>
        <taxon>Alphaproteobacteria</taxon>
        <taxon>Hyphomicrobiales</taxon>
        <taxon>Devosiaceae</taxon>
        <taxon>Devosia</taxon>
    </lineage>
</organism>
<evidence type="ECO:0000256" key="7">
    <source>
        <dbReference type="RuleBase" id="RU363032"/>
    </source>
</evidence>
<protein>
    <submittedName>
        <fullName evidence="9">Sugar ABC transporter permease</fullName>
    </submittedName>
</protein>